<dbReference type="InterPro" id="IPR029044">
    <property type="entry name" value="Nucleotide-diphossugar_trans"/>
</dbReference>
<proteinExistence type="predicted"/>
<name>A0ABQ0A1E9_9GAMM</name>
<accession>A0ABQ0A1E9</accession>
<gene>
    <name evidence="4" type="ORF">NBRC116585_22700</name>
</gene>
<evidence type="ECO:0000256" key="2">
    <source>
        <dbReference type="ARBA" id="ARBA00022695"/>
    </source>
</evidence>
<dbReference type="InterPro" id="IPR054790">
    <property type="entry name" value="MurU"/>
</dbReference>
<protein>
    <submittedName>
        <fullName evidence="4">Nucleotidyltransferase family protein</fullName>
    </submittedName>
</protein>
<dbReference type="PANTHER" id="PTHR43584:SF8">
    <property type="entry name" value="N-ACETYLMURAMATE ALPHA-1-PHOSPHATE URIDYLYLTRANSFERASE"/>
    <property type="match status" value="1"/>
</dbReference>
<dbReference type="SUPFAM" id="SSF53448">
    <property type="entry name" value="Nucleotide-diphospho-sugar transferases"/>
    <property type="match status" value="1"/>
</dbReference>
<dbReference type="RefSeq" id="WP_353295330.1">
    <property type="nucleotide sequence ID" value="NZ_BAABWH010000005.1"/>
</dbReference>
<evidence type="ECO:0000259" key="3">
    <source>
        <dbReference type="Pfam" id="PF00483"/>
    </source>
</evidence>
<dbReference type="Gene3D" id="3.90.550.10">
    <property type="entry name" value="Spore Coat Polysaccharide Biosynthesis Protein SpsA, Chain A"/>
    <property type="match status" value="1"/>
</dbReference>
<keyword evidence="2" id="KW-0548">Nucleotidyltransferase</keyword>
<dbReference type="EMBL" id="BAABWH010000005">
    <property type="protein sequence ID" value="GAA6146152.1"/>
    <property type="molecule type" value="Genomic_DNA"/>
</dbReference>
<dbReference type="Proteomes" id="UP001481413">
    <property type="component" value="Unassembled WGS sequence"/>
</dbReference>
<keyword evidence="5" id="KW-1185">Reference proteome</keyword>
<dbReference type="InterPro" id="IPR050065">
    <property type="entry name" value="GlmU-like"/>
</dbReference>
<comment type="caution">
    <text evidence="4">The sequence shown here is derived from an EMBL/GenBank/DDBJ whole genome shotgun (WGS) entry which is preliminary data.</text>
</comment>
<dbReference type="PANTHER" id="PTHR43584">
    <property type="entry name" value="NUCLEOTIDYL TRANSFERASE"/>
    <property type="match status" value="1"/>
</dbReference>
<evidence type="ECO:0000256" key="1">
    <source>
        <dbReference type="ARBA" id="ARBA00022679"/>
    </source>
</evidence>
<keyword evidence="1" id="KW-0808">Transferase</keyword>
<dbReference type="InterPro" id="IPR005835">
    <property type="entry name" value="NTP_transferase_dom"/>
</dbReference>
<evidence type="ECO:0000313" key="4">
    <source>
        <dbReference type="EMBL" id="GAA6146152.1"/>
    </source>
</evidence>
<sequence>MKAMILAAGRGTRMAPLTDTCPKPLIPLCGKPLIVHHLEKLAAAGIKDVVINHAWLGQQIEEALGDGSQWGLTIRYSPEQEALETGGGVYQALDLLGTQPFLLINGDVWTDWDYSNALEHKIIQASSEDALGCLWLVDNPNHNPKGDFALQGGRVINEPQLTFSGISVLSPALWSDATAGAYPLAPMLRSAMKGGRLLGRHLDGRWVDVGTPERLALLEQTLSAESAGVPR</sequence>
<dbReference type="CDD" id="cd06422">
    <property type="entry name" value="NTP_transferase_like_1"/>
    <property type="match status" value="1"/>
</dbReference>
<evidence type="ECO:0000313" key="5">
    <source>
        <dbReference type="Proteomes" id="UP001481413"/>
    </source>
</evidence>
<dbReference type="Pfam" id="PF00483">
    <property type="entry name" value="NTP_transferase"/>
    <property type="match status" value="1"/>
</dbReference>
<organism evidence="4 5">
    <name type="scientific">Thalassolituus maritimus</name>
    <dbReference type="NCBI Taxonomy" id="484498"/>
    <lineage>
        <taxon>Bacteria</taxon>
        <taxon>Pseudomonadati</taxon>
        <taxon>Pseudomonadota</taxon>
        <taxon>Gammaproteobacteria</taxon>
        <taxon>Oceanospirillales</taxon>
        <taxon>Oceanospirillaceae</taxon>
        <taxon>Thalassolituus</taxon>
    </lineage>
</organism>
<feature type="domain" description="Nucleotidyl transferase" evidence="3">
    <location>
        <begin position="2"/>
        <end position="127"/>
    </location>
</feature>
<dbReference type="NCBIfam" id="NF045761">
    <property type="entry name" value="NAMPUrTaseMurU"/>
    <property type="match status" value="1"/>
</dbReference>
<reference evidence="4 5" key="1">
    <citation type="submission" date="2024-04" db="EMBL/GenBank/DDBJ databases">
        <title>Draft genome sequence of Thalassolituus maritimus NBRC 116585.</title>
        <authorList>
            <person name="Miyakawa T."/>
            <person name="Kusuya Y."/>
            <person name="Miura T."/>
        </authorList>
    </citation>
    <scope>NUCLEOTIDE SEQUENCE [LARGE SCALE GENOMIC DNA]</scope>
    <source>
        <strain evidence="4 5">5NW40-0001</strain>
    </source>
</reference>